<evidence type="ECO:0000313" key="1">
    <source>
        <dbReference type="EMBL" id="KAJ3494941.1"/>
    </source>
</evidence>
<accession>A0ACC1QX70</accession>
<dbReference type="EMBL" id="JANAKD010000329">
    <property type="protein sequence ID" value="KAJ3494941.1"/>
    <property type="molecule type" value="Genomic_DNA"/>
</dbReference>
<comment type="caution">
    <text evidence="1">The sequence shown here is derived from an EMBL/GenBank/DDBJ whole genome shotgun (WGS) entry which is preliminary data.</text>
</comment>
<protein>
    <submittedName>
        <fullName evidence="1">Uncharacterized protein</fullName>
    </submittedName>
</protein>
<gene>
    <name evidence="1" type="ORF">NLG97_g3747</name>
</gene>
<keyword evidence="2" id="KW-1185">Reference proteome</keyword>
<evidence type="ECO:0000313" key="2">
    <source>
        <dbReference type="Proteomes" id="UP001148737"/>
    </source>
</evidence>
<dbReference type="Proteomes" id="UP001148737">
    <property type="component" value="Unassembled WGS sequence"/>
</dbReference>
<proteinExistence type="predicted"/>
<sequence>MASMAPKSSANCLAPGEHEASCATAPNGDHGGRDANPAIAIIGMATRLSGGVQSPEELWAFIMEGKNGLCEVPTERYNIDSFYGPGRPDSVKTRKGYFLQHDPALFDAEFFDIHPIEVERMDPQQRQLLEVTMECMESAGMTDLRGSSTGCYVGVFGEDWISMASQDSQSMDRYHVSSTGQFALANRLSHQFDWHGPSMTIQTACSSSMVGLHEACQALLRNECSAAVVAGANLILNPAMTISMSDSRVLSADGACKTFDESADGYGRGEGISVVLLKRLEDALRDGDNVRSVIRGTHINHDGRTTSVGPDVRGQEDLINTAYLRAKLNDVHQTPFFECHGTGTAVGDAVEVSAITRVVRRSNFHDQEPKEITFIGSIKPNVGHTEGASGITSVIKAALSLEHDMIPPNTFFNTYSTKVSFQQGRLLVPQRPMEFPCGRKKRVSVSCFGVGGTNSHAILESLQSYLGSSRECSDGSLSADETLSSKRYLIVLSAKSQDALETRIADLINYVNRHEACSMQDLSYTLCCRRKHYAYRAFAVATSHRRLTRSDFCTAHEQVIVPIWLFTGQGAQWPGMARQLLETCPEFQEDMLYLDNALKTIPDAPDWSIIEELSKSAAQDSRVNETEVSQPLSTAVAIGLVNHLRRLHLEPAAVIGHSSGELAAAYASGAITAASAIVLAYYRGIVSKSSQAEGAMASVGLGWSDIDPFLANISDVAVACKNSPRNTVLSGNEASLEQVVNSIKKEKLQDVFCKRLRVSVAYHSSRMEKASNLYKSMVSNYIHYNDAMVPMYSTATRAKITNPTMLDPEYWRHGMASSVEFSNAVADAISEHSGSHLAFVEIGPNSTFSSFLKQIAEQMQLDESYMPQYVPTLTRNDPDSISQLLHTAGRLHCLGVDLSMSNITGPGKVIPDLPTYPWNHQRLWRESRLVHEWRHRRAPHHELLGSRLAAMPENEPTWRNLMRLGDVTWIGDHKIDGKVIFPVAGYVAMAGAACMQLHSDAVAYELRALSLTSFLVIRPGERVEILTSLRRHRYNDFAQSDWYSFIIRSHDGTSWTEHCHGQARAVNYHHPPEQDQLGALPQSYARQVNRSEWYKQTKGRGFDYGPSFRGLAEASADPVKFAAMITLDENSWQLSDVTKYAAHPTDIDQCMQLMGVASAYGLYRRLGVLHVPQSIGSLFVSTNRPSAVYVNGIDDLHRRQSWQANAVNDKGAVSLYIRELRSIALDKMVQLADSIPPLASLEWQPLIDLLPFGELLWSPGEANEIHEQHSWSRFLRLLAHAQPTLRVLEVGVASPDLTRSNLSYLKSNQGNAMFSSYTLASSSAVALDRARLEFNDDRNMSFKLLDTHSSILGQSLQPHAFDLIVTSEADHLLSPLSLSTLKQLVTPRGWLLFQEASFARERESESSIKSESEDQINGKWGESLKAAGFTLAQAQASSKRVSSNHANSEAVATAKLTLLAQAAPTPRDSIKEITLLTDCNLEALNKTFAKEFEKSGYSIQWSTLSTPPPTGRSIISLLDLNGPTLAGLTEASFERLKNYLTHGQPEHILWLTRPVQYLCGDPRYGLAHGLLRTLRHENAIDISVAELLSVDCTAINLVMQLQNWIAQFGKCSRERDFEFYVDKVVHVGRYHWMNSLPAPNDSSRRKSIPMGLHLESNGLLQTPFWTQKTEIPLNADEVEVEVRYVGLNFRDIMVALGLVGTKSQFGLEASGVVCQVGTGVDEFSIGDRVGFVGSGLCQTRVNLPSASCWKIPESVSMEVAACTLVPFLTALYSLIYAGGLTKGQSVLIHSACGGVGLAAVQVSQLVGANVYATVGSDEKAEYLTTNYLIPKDQIFHSRNESFLPKVLRATEGKGVDMVLNSLSGKLLHASWNCVAKFGKMIELGKIDFSANGSLDMGPFASNRSFVGVDLFQLPLERPELFLRLMEELSGHFSTGKLTPLPIQRIYDAPEVMDALRQMQKGQHMGKYVVRFPNSNYELPVSSDPQPPGLAPKASYILAGGLGGLGRAVSNWMAENGAGELVFISRSASSSEHEDFLHELSVQGCKTVCISGSVTNAPDVRRAIAACTFPLKGVLQLSAALHDRTFRNMTYKEWTDCLDPKVMGTWNLHKETKDCPDVEFFVIFGSLAGVYGNSGQANYAAASTYLESFVHYRRHEGLPCSLLNLGPVEDVGMVSRDIKLLQAMKAASCKLLSEGDVCRGLGMAIIHSKVPTTSQAAATESASPLSSPAIINLGLSTTAEPSEPSPRLSWTSEARFSLYANLKPVVNNKAHFVDDKFRAFVSKMEADPSILNEPLTELIICREIARLMTGYLGEDNKIEDEDIGNIAIDSLMAIEIKDWIRGNMNLDVSMDQTSRARTSGELASVTLERLKVKYGLLQ</sequence>
<organism evidence="1 2">
    <name type="scientific">Lecanicillium saksenae</name>
    <dbReference type="NCBI Taxonomy" id="468837"/>
    <lineage>
        <taxon>Eukaryota</taxon>
        <taxon>Fungi</taxon>
        <taxon>Dikarya</taxon>
        <taxon>Ascomycota</taxon>
        <taxon>Pezizomycotina</taxon>
        <taxon>Sordariomycetes</taxon>
        <taxon>Hypocreomycetidae</taxon>
        <taxon>Hypocreales</taxon>
        <taxon>Cordycipitaceae</taxon>
        <taxon>Lecanicillium</taxon>
    </lineage>
</organism>
<reference evidence="1" key="1">
    <citation type="submission" date="2022-07" db="EMBL/GenBank/DDBJ databases">
        <title>Genome Sequence of Lecanicillium saksenae.</title>
        <authorList>
            <person name="Buettner E."/>
        </authorList>
    </citation>
    <scope>NUCLEOTIDE SEQUENCE</scope>
    <source>
        <strain evidence="1">VT-O1</strain>
    </source>
</reference>
<name>A0ACC1QX70_9HYPO</name>